<dbReference type="EMBL" id="LR797116">
    <property type="protein sequence ID" value="CAB4187773.1"/>
    <property type="molecule type" value="Genomic_DNA"/>
</dbReference>
<protein>
    <submittedName>
        <fullName evidence="2">Uncharacterized protein</fullName>
    </submittedName>
</protein>
<organism evidence="2">
    <name type="scientific">uncultured Caudovirales phage</name>
    <dbReference type="NCBI Taxonomy" id="2100421"/>
    <lineage>
        <taxon>Viruses</taxon>
        <taxon>Duplodnaviria</taxon>
        <taxon>Heunggongvirae</taxon>
        <taxon>Uroviricota</taxon>
        <taxon>Caudoviricetes</taxon>
        <taxon>Peduoviridae</taxon>
        <taxon>Maltschvirus</taxon>
        <taxon>Maltschvirus maltsch</taxon>
    </lineage>
</organism>
<evidence type="ECO:0000256" key="1">
    <source>
        <dbReference type="SAM" id="Phobius"/>
    </source>
</evidence>
<dbReference type="EMBL" id="LR797483">
    <property type="protein sequence ID" value="CAB4219622.1"/>
    <property type="molecule type" value="Genomic_DNA"/>
</dbReference>
<feature type="transmembrane region" description="Helical" evidence="1">
    <location>
        <begin position="51"/>
        <end position="69"/>
    </location>
</feature>
<sequence>MMDDQVLDERHAAVMDALKGIHTRLDTLNGRTRTSEREIAVLADRSGRSNAIAISALSAVIAATIYWVMR</sequence>
<dbReference type="EMBL" id="LR796490">
    <property type="protein sequence ID" value="CAB4146895.1"/>
    <property type="molecule type" value="Genomic_DNA"/>
</dbReference>
<proteinExistence type="predicted"/>
<name>A0A6J5MIE4_9CAUD</name>
<keyword evidence="1" id="KW-0812">Transmembrane</keyword>
<evidence type="ECO:0000313" key="4">
    <source>
        <dbReference type="EMBL" id="CAB4187773.1"/>
    </source>
</evidence>
<evidence type="ECO:0000313" key="2">
    <source>
        <dbReference type="EMBL" id="CAB4146895.1"/>
    </source>
</evidence>
<keyword evidence="1" id="KW-1133">Transmembrane helix</keyword>
<evidence type="ECO:0000313" key="5">
    <source>
        <dbReference type="EMBL" id="CAB4219622.1"/>
    </source>
</evidence>
<evidence type="ECO:0000313" key="3">
    <source>
        <dbReference type="EMBL" id="CAB4178470.1"/>
    </source>
</evidence>
<keyword evidence="1" id="KW-0472">Membrane</keyword>
<gene>
    <name evidence="3" type="ORF">UFOVP1017_2</name>
    <name evidence="4" type="ORF">UFOVP1168_2</name>
    <name evidence="5" type="ORF">UFOVP1617_51</name>
    <name evidence="2" type="ORF">UFOVP511_2</name>
</gene>
<reference evidence="2" key="1">
    <citation type="submission" date="2020-04" db="EMBL/GenBank/DDBJ databases">
        <authorList>
            <person name="Chiriac C."/>
            <person name="Salcher M."/>
            <person name="Ghai R."/>
            <person name="Kavagutti S V."/>
        </authorList>
    </citation>
    <scope>NUCLEOTIDE SEQUENCE</scope>
</reference>
<dbReference type="EMBL" id="LR796968">
    <property type="protein sequence ID" value="CAB4178470.1"/>
    <property type="molecule type" value="Genomic_DNA"/>
</dbReference>
<accession>A0A6J5MIE4</accession>